<evidence type="ECO:0000256" key="1">
    <source>
        <dbReference type="SAM" id="Phobius"/>
    </source>
</evidence>
<proteinExistence type="predicted"/>
<keyword evidence="1" id="KW-0472">Membrane</keyword>
<keyword evidence="2" id="KW-0732">Signal</keyword>
<feature type="signal peptide" evidence="2">
    <location>
        <begin position="1"/>
        <end position="22"/>
    </location>
</feature>
<feature type="transmembrane region" description="Helical" evidence="1">
    <location>
        <begin position="239"/>
        <end position="263"/>
    </location>
</feature>
<dbReference type="Proteomes" id="UP000075882">
    <property type="component" value="Unassembled WGS sequence"/>
</dbReference>
<protein>
    <submittedName>
        <fullName evidence="3">Uncharacterized protein</fullName>
    </submittedName>
</protein>
<feature type="chain" id="PRO_5036491562" evidence="2">
    <location>
        <begin position="23"/>
        <end position="408"/>
    </location>
</feature>
<dbReference type="EnsemblMetazoa" id="ACOM028933-RA">
    <property type="protein sequence ID" value="ACOM028933-PA.1"/>
    <property type="gene ID" value="ACOM028933"/>
</dbReference>
<evidence type="ECO:0000313" key="3">
    <source>
        <dbReference type="EnsemblMetazoa" id="ACOM028933-PA.1"/>
    </source>
</evidence>
<reference evidence="3" key="1">
    <citation type="submission" date="2022-08" db="UniProtKB">
        <authorList>
            <consortium name="EnsemblMetazoa"/>
        </authorList>
    </citation>
    <scope>IDENTIFICATION</scope>
</reference>
<organism evidence="3">
    <name type="scientific">Anopheles coluzzii</name>
    <name type="common">African malaria mosquito</name>
    <dbReference type="NCBI Taxonomy" id="1518534"/>
    <lineage>
        <taxon>Eukaryota</taxon>
        <taxon>Metazoa</taxon>
        <taxon>Ecdysozoa</taxon>
        <taxon>Arthropoda</taxon>
        <taxon>Hexapoda</taxon>
        <taxon>Insecta</taxon>
        <taxon>Pterygota</taxon>
        <taxon>Neoptera</taxon>
        <taxon>Endopterygota</taxon>
        <taxon>Diptera</taxon>
        <taxon>Nematocera</taxon>
        <taxon>Culicoidea</taxon>
        <taxon>Culicidae</taxon>
        <taxon>Anophelinae</taxon>
        <taxon>Anopheles</taxon>
    </lineage>
</organism>
<keyword evidence="1" id="KW-1133">Transmembrane helix</keyword>
<dbReference type="VEuPathDB" id="VectorBase:ACON2_043257"/>
<name>A0A8W7PBG8_ANOCL</name>
<keyword evidence="1" id="KW-0812">Transmembrane</keyword>
<evidence type="ECO:0000256" key="2">
    <source>
        <dbReference type="SAM" id="SignalP"/>
    </source>
</evidence>
<sequence>MFFGSALTVFVMVGFGALLATGDDIGSETDLMISADGILNEQLMPITYLMLDGGGCDPSSRESCALGREAEGRTEPSAELPLKQLGSDASYSSALSTLEFHRTMINLYRCKGFLAKRIINVVPAQSQLFKRMSAAQMPNSSALVMSQDPTDGMLYDPGSSGYKEWLTKTSTLDDIYENFLSMRKANDTVSRNLHQAATTTINRRPGGITATITITTRRSSSTRRKTLDKSSSLLGLKDLFDIALTTLAYLSFGMFILQVIMCITMTKSDSSMMILPTTPEVEVEEDEGRRFARSLTVDGSVRTRELNQLARYVLDSIDAIGSGGPEPDRCLQACLCRANRFSRTLTGIPGYWVSVWSFGVSWLARYKHPARNNPSFALKCMSAALIGLGNGKCVELYPCGGGKKSKPS</sequence>
<accession>A0A8W7PBG8</accession>
<dbReference type="AlphaFoldDB" id="A0A8W7PBG8"/>